<proteinExistence type="predicted"/>
<protein>
    <submittedName>
        <fullName evidence="1">Uncharacterized protein</fullName>
    </submittedName>
</protein>
<evidence type="ECO:0000313" key="1">
    <source>
        <dbReference type="EMBL" id="RND01380.1"/>
    </source>
</evidence>
<comment type="caution">
    <text evidence="1">The sequence shown here is derived from an EMBL/GenBank/DDBJ whole genome shotgun (WGS) entry which is preliminary data.</text>
</comment>
<dbReference type="EMBL" id="RHLQ01000002">
    <property type="protein sequence ID" value="RND01380.1"/>
    <property type="molecule type" value="Genomic_DNA"/>
</dbReference>
<name>A0A3M8HG20_9BACI</name>
<keyword evidence="2" id="KW-1185">Reference proteome</keyword>
<dbReference type="Proteomes" id="UP000279909">
    <property type="component" value="Unassembled WGS sequence"/>
</dbReference>
<dbReference type="OrthoDB" id="2878028at2"/>
<gene>
    <name evidence="1" type="ORF">EC501_01870</name>
</gene>
<accession>A0A3M8HG20</accession>
<dbReference type="RefSeq" id="WP_122970594.1">
    <property type="nucleotide sequence ID" value="NZ_RHLQ01000002.1"/>
</dbReference>
<sequence>MAEQTVSGVYLQEHFRDSLIIDRYDPQLELLRKRKQEQLRSQHIEDAVVWNVFRTFNQIDRALWIKPLFQTSFHLNFPYSMDSIKIQLWKRIRPPKSYPLPEGLSEIDIIIESDEFVWFLEAKYKSDISFSTTHHSKRDQILRNIDVGTNYARKKDFYFSLIIMDKYYSPYGYRMTTEYRDSIEGIVGLLPHRKTLSNLKGIEVFTWKDVQSLFKTVYLYSKNKYEKYIADQANYWLLKKLNDEN</sequence>
<dbReference type="AlphaFoldDB" id="A0A3M8HG20"/>
<evidence type="ECO:0000313" key="2">
    <source>
        <dbReference type="Proteomes" id="UP000279909"/>
    </source>
</evidence>
<organism evidence="1 2">
    <name type="scientific">Lysinibacillus halotolerans</name>
    <dbReference type="NCBI Taxonomy" id="1368476"/>
    <lineage>
        <taxon>Bacteria</taxon>
        <taxon>Bacillati</taxon>
        <taxon>Bacillota</taxon>
        <taxon>Bacilli</taxon>
        <taxon>Bacillales</taxon>
        <taxon>Bacillaceae</taxon>
        <taxon>Lysinibacillus</taxon>
    </lineage>
</organism>
<reference evidence="1 2" key="1">
    <citation type="journal article" date="2014" name="Int. J. Syst. Evol. Microbiol.">
        <title>Lysinibacillus halotolerans sp. nov., isolated from saline-alkaline soil.</title>
        <authorList>
            <person name="Kong D."/>
            <person name="Wang Y."/>
            <person name="Zhao B."/>
            <person name="Li Y."/>
            <person name="Song J."/>
            <person name="Zhai Y."/>
            <person name="Zhang C."/>
            <person name="Wang H."/>
            <person name="Chen X."/>
            <person name="Zhao B."/>
            <person name="Ruan Z."/>
        </authorList>
    </citation>
    <scope>NUCLEOTIDE SEQUENCE [LARGE SCALE GENOMIC DNA]</scope>
    <source>
        <strain evidence="1 2">MCCC 1A12703</strain>
    </source>
</reference>